<gene>
    <name evidence="2" type="ORF">METZ01_LOCUS447697</name>
</gene>
<dbReference type="AlphaFoldDB" id="A0A382ZHE8"/>
<feature type="non-terminal residue" evidence="2">
    <location>
        <position position="188"/>
    </location>
</feature>
<accession>A0A382ZHE8</accession>
<organism evidence="2">
    <name type="scientific">marine metagenome</name>
    <dbReference type="NCBI Taxonomy" id="408172"/>
    <lineage>
        <taxon>unclassified sequences</taxon>
        <taxon>metagenomes</taxon>
        <taxon>ecological metagenomes</taxon>
    </lineage>
</organism>
<evidence type="ECO:0000313" key="2">
    <source>
        <dbReference type="EMBL" id="SVD94843.1"/>
    </source>
</evidence>
<evidence type="ECO:0000256" key="1">
    <source>
        <dbReference type="SAM" id="MobiDB-lite"/>
    </source>
</evidence>
<feature type="region of interest" description="Disordered" evidence="1">
    <location>
        <begin position="20"/>
        <end position="54"/>
    </location>
</feature>
<name>A0A382ZHE8_9ZZZZ</name>
<feature type="compositionally biased region" description="Gly residues" evidence="1">
    <location>
        <begin position="29"/>
        <end position="40"/>
    </location>
</feature>
<reference evidence="2" key="1">
    <citation type="submission" date="2018-05" db="EMBL/GenBank/DDBJ databases">
        <authorList>
            <person name="Lanie J.A."/>
            <person name="Ng W.-L."/>
            <person name="Kazmierczak K.M."/>
            <person name="Andrzejewski T.M."/>
            <person name="Davidsen T.M."/>
            <person name="Wayne K.J."/>
            <person name="Tettelin H."/>
            <person name="Glass J.I."/>
            <person name="Rusch D."/>
            <person name="Podicherti R."/>
            <person name="Tsui H.-C.T."/>
            <person name="Winkler M.E."/>
        </authorList>
    </citation>
    <scope>NUCLEOTIDE SEQUENCE</scope>
</reference>
<protein>
    <submittedName>
        <fullName evidence="2">Uncharacterized protein</fullName>
    </submittedName>
</protein>
<proteinExistence type="predicted"/>
<sequence length="188" mass="19662">MAYSPFWQEDPRQQKRGLFFSNAGLVNQGRGGGGMGGTGGTTSTTTGEDPLGPPQEDLMTTAYKMKAMYEGGQKGKKYISDAWKKGQEWLDEGGFTVADVTAAKTGGGPLSQTTKFVTEPLPQAPSVGTQVPSTGARLGVLPPSSSSPPGIDMGVWNKPYMAHPMDTPSPGGLIDTSGDWMNAVTEGT</sequence>
<dbReference type="EMBL" id="UINC01183883">
    <property type="protein sequence ID" value="SVD94843.1"/>
    <property type="molecule type" value="Genomic_DNA"/>
</dbReference>